<evidence type="ECO:0008006" key="5">
    <source>
        <dbReference type="Google" id="ProtNLM"/>
    </source>
</evidence>
<evidence type="ECO:0000313" key="3">
    <source>
        <dbReference type="EMBL" id="KAI0504151.1"/>
    </source>
</evidence>
<protein>
    <recommendedName>
        <fullName evidence="5">Transposase</fullName>
    </recommendedName>
</protein>
<dbReference type="SUPFAM" id="SSF53098">
    <property type="entry name" value="Ribonuclease H-like"/>
    <property type="match status" value="1"/>
</dbReference>
<dbReference type="Pfam" id="PF14372">
    <property type="entry name" value="hAT-like_RNase-H"/>
    <property type="match status" value="1"/>
</dbReference>
<dbReference type="OrthoDB" id="2610923at2759"/>
<gene>
    <name evidence="3" type="ORF">KFK09_015099</name>
</gene>
<comment type="caution">
    <text evidence="3">The sequence shown here is derived from an EMBL/GenBank/DDBJ whole genome shotgun (WGS) entry which is preliminary data.</text>
</comment>
<dbReference type="EMBL" id="JAGYWB010000011">
    <property type="protein sequence ID" value="KAI0504151.1"/>
    <property type="molecule type" value="Genomic_DNA"/>
</dbReference>
<sequence>MSELWGIKEMLDDNCLHGSAHIRDMARKMKDKFDKYWGDCNLLISLGAILDPRNKMKMISFAFNSMYTENIAQVHITDIRESLNELYNEYVEDYKIANAEKNTVEETNSNYPSSSSIRGRPLYGKRKYETYIRTDYTTHVVKSELDVYLDDGVFIEEENPIVHFDCLEWWKANNLKYRILSRMACDILSIPITTVASEATFSAGGRVIDQYRSSLGTETVQHLICGSDWYRNLYGIKRKVKV</sequence>
<dbReference type="PANTHER" id="PTHR23272:SF182">
    <property type="entry name" value="OS09G0381850 PROTEIN"/>
    <property type="match status" value="1"/>
</dbReference>
<accession>A0A8T3B501</accession>
<dbReference type="Pfam" id="PF05699">
    <property type="entry name" value="Dimer_Tnp_hAT"/>
    <property type="match status" value="1"/>
</dbReference>
<reference evidence="3" key="1">
    <citation type="journal article" date="2022" name="Front. Genet.">
        <title>Chromosome-Scale Assembly of the Dendrobium nobile Genome Provides Insights Into the Molecular Mechanism of the Biosynthesis of the Medicinal Active Ingredient of Dendrobium.</title>
        <authorList>
            <person name="Xu Q."/>
            <person name="Niu S.-C."/>
            <person name="Li K.-L."/>
            <person name="Zheng P.-J."/>
            <person name="Zhang X.-J."/>
            <person name="Jia Y."/>
            <person name="Liu Y."/>
            <person name="Niu Y.-X."/>
            <person name="Yu L.-H."/>
            <person name="Chen D.-F."/>
            <person name="Zhang G.-Q."/>
        </authorList>
    </citation>
    <scope>NUCLEOTIDE SEQUENCE</scope>
    <source>
        <tissue evidence="3">Leaf</tissue>
    </source>
</reference>
<dbReference type="GO" id="GO:0003677">
    <property type="term" value="F:DNA binding"/>
    <property type="evidence" value="ECO:0007669"/>
    <property type="project" value="InterPro"/>
</dbReference>
<dbReference type="GO" id="GO:0046983">
    <property type="term" value="F:protein dimerization activity"/>
    <property type="evidence" value="ECO:0007669"/>
    <property type="project" value="InterPro"/>
</dbReference>
<dbReference type="InterPro" id="IPR025525">
    <property type="entry name" value="hAT-like_transposase_RNase-H"/>
</dbReference>
<name>A0A8T3B501_DENNO</name>
<organism evidence="3 4">
    <name type="scientific">Dendrobium nobile</name>
    <name type="common">Orchid</name>
    <dbReference type="NCBI Taxonomy" id="94219"/>
    <lineage>
        <taxon>Eukaryota</taxon>
        <taxon>Viridiplantae</taxon>
        <taxon>Streptophyta</taxon>
        <taxon>Embryophyta</taxon>
        <taxon>Tracheophyta</taxon>
        <taxon>Spermatophyta</taxon>
        <taxon>Magnoliopsida</taxon>
        <taxon>Liliopsida</taxon>
        <taxon>Asparagales</taxon>
        <taxon>Orchidaceae</taxon>
        <taxon>Epidendroideae</taxon>
        <taxon>Malaxideae</taxon>
        <taxon>Dendrobiinae</taxon>
        <taxon>Dendrobium</taxon>
    </lineage>
</organism>
<dbReference type="Proteomes" id="UP000829196">
    <property type="component" value="Unassembled WGS sequence"/>
</dbReference>
<keyword evidence="4" id="KW-1185">Reference proteome</keyword>
<dbReference type="InterPro" id="IPR012337">
    <property type="entry name" value="RNaseH-like_sf"/>
</dbReference>
<dbReference type="AlphaFoldDB" id="A0A8T3B501"/>
<proteinExistence type="predicted"/>
<evidence type="ECO:0000259" key="2">
    <source>
        <dbReference type="Pfam" id="PF14372"/>
    </source>
</evidence>
<evidence type="ECO:0000259" key="1">
    <source>
        <dbReference type="Pfam" id="PF05699"/>
    </source>
</evidence>
<feature type="domain" description="hAT-like transposase RNase-H fold" evidence="2">
    <location>
        <begin position="3"/>
        <end position="90"/>
    </location>
</feature>
<feature type="domain" description="HAT C-terminal dimerisation" evidence="1">
    <location>
        <begin position="144"/>
        <end position="230"/>
    </location>
</feature>
<dbReference type="PANTHER" id="PTHR23272">
    <property type="entry name" value="BED FINGER-RELATED"/>
    <property type="match status" value="1"/>
</dbReference>
<evidence type="ECO:0000313" key="4">
    <source>
        <dbReference type="Proteomes" id="UP000829196"/>
    </source>
</evidence>
<dbReference type="InterPro" id="IPR008906">
    <property type="entry name" value="HATC_C_dom"/>
</dbReference>